<name>A0A7S3JXB9_9STRA</name>
<protein>
    <submittedName>
        <fullName evidence="2">Uncharacterized protein</fullName>
    </submittedName>
</protein>
<sequence>MGGSLVEPIDEEDIRVLFGCCCCNTGLYCTKCLGISSETTCLCIDHMCCLKVGAEPLWCACGGQERECIRIGLGCCSIGLVVPSTCCKGQGQICCLVESCAFPPDAEIPTTIACFGLVCSPQCGFCTRLNAIKAYKKPGAPPAAENNPEPPVAQMIQPGSRAIDRE</sequence>
<feature type="region of interest" description="Disordered" evidence="1">
    <location>
        <begin position="137"/>
        <end position="166"/>
    </location>
</feature>
<organism evidence="2">
    <name type="scientific">Aureoumbra lagunensis</name>
    <dbReference type="NCBI Taxonomy" id="44058"/>
    <lineage>
        <taxon>Eukaryota</taxon>
        <taxon>Sar</taxon>
        <taxon>Stramenopiles</taxon>
        <taxon>Ochrophyta</taxon>
        <taxon>Pelagophyceae</taxon>
        <taxon>Pelagomonadales</taxon>
        <taxon>Aureoumbra</taxon>
    </lineage>
</organism>
<gene>
    <name evidence="2" type="ORF">ALAG00032_LOCUS6641</name>
</gene>
<evidence type="ECO:0000256" key="1">
    <source>
        <dbReference type="SAM" id="MobiDB-lite"/>
    </source>
</evidence>
<reference evidence="2" key="1">
    <citation type="submission" date="2021-01" db="EMBL/GenBank/DDBJ databases">
        <authorList>
            <person name="Corre E."/>
            <person name="Pelletier E."/>
            <person name="Niang G."/>
            <person name="Scheremetjew M."/>
            <person name="Finn R."/>
            <person name="Kale V."/>
            <person name="Holt S."/>
            <person name="Cochrane G."/>
            <person name="Meng A."/>
            <person name="Brown T."/>
            <person name="Cohen L."/>
        </authorList>
    </citation>
    <scope>NUCLEOTIDE SEQUENCE</scope>
    <source>
        <strain evidence="2">CCMP1510</strain>
    </source>
</reference>
<dbReference type="AlphaFoldDB" id="A0A7S3JXB9"/>
<evidence type="ECO:0000313" key="2">
    <source>
        <dbReference type="EMBL" id="CAE0365897.1"/>
    </source>
</evidence>
<dbReference type="EMBL" id="HBIJ01009440">
    <property type="protein sequence ID" value="CAE0365897.1"/>
    <property type="molecule type" value="Transcribed_RNA"/>
</dbReference>
<accession>A0A7S3JXB9</accession>
<proteinExistence type="predicted"/>